<dbReference type="NCBIfam" id="TIGR00492">
    <property type="entry name" value="alr"/>
    <property type="match status" value="1"/>
</dbReference>
<evidence type="ECO:0000313" key="5">
    <source>
        <dbReference type="EMBL" id="QHT75078.1"/>
    </source>
</evidence>
<evidence type="ECO:0000256" key="2">
    <source>
        <dbReference type="ARBA" id="ARBA00022898"/>
    </source>
</evidence>
<dbReference type="InterPro" id="IPR009006">
    <property type="entry name" value="Ala_racemase/Decarboxylase_C"/>
</dbReference>
<dbReference type="PANTHER" id="PTHR30511:SF0">
    <property type="entry name" value="ALANINE RACEMASE, CATABOLIC-RELATED"/>
    <property type="match status" value="1"/>
</dbReference>
<dbReference type="GO" id="GO:0030170">
    <property type="term" value="F:pyridoxal phosphate binding"/>
    <property type="evidence" value="ECO:0007669"/>
    <property type="project" value="TreeGrafter"/>
</dbReference>
<dbReference type="InterPro" id="IPR029066">
    <property type="entry name" value="PLP-binding_barrel"/>
</dbReference>
<dbReference type="Pfam" id="PF01168">
    <property type="entry name" value="Ala_racemase_N"/>
    <property type="match status" value="1"/>
</dbReference>
<dbReference type="SMART" id="SM01005">
    <property type="entry name" value="Ala_racemase_C"/>
    <property type="match status" value="1"/>
</dbReference>
<keyword evidence="2" id="KW-0663">Pyridoxal phosphate</keyword>
<dbReference type="GO" id="GO:0005829">
    <property type="term" value="C:cytosol"/>
    <property type="evidence" value="ECO:0007669"/>
    <property type="project" value="TreeGrafter"/>
</dbReference>
<evidence type="ECO:0000256" key="3">
    <source>
        <dbReference type="ARBA" id="ARBA00023235"/>
    </source>
</evidence>
<accession>A0A6C0H3G8</accession>
<dbReference type="PANTHER" id="PTHR30511">
    <property type="entry name" value="ALANINE RACEMASE"/>
    <property type="match status" value="1"/>
</dbReference>
<protein>
    <recommendedName>
        <fullName evidence="4">Alanine racemase C-terminal domain-containing protein</fullName>
    </recommendedName>
</protein>
<dbReference type="GO" id="GO:0008784">
    <property type="term" value="F:alanine racemase activity"/>
    <property type="evidence" value="ECO:0007669"/>
    <property type="project" value="InterPro"/>
</dbReference>
<dbReference type="EMBL" id="MN739863">
    <property type="protein sequence ID" value="QHT75078.1"/>
    <property type="molecule type" value="Genomic_DNA"/>
</dbReference>
<dbReference type="AlphaFoldDB" id="A0A6C0H3G8"/>
<evidence type="ECO:0000256" key="1">
    <source>
        <dbReference type="ARBA" id="ARBA00001933"/>
    </source>
</evidence>
<dbReference type="InterPro" id="IPR000821">
    <property type="entry name" value="Ala_racemase"/>
</dbReference>
<dbReference type="Pfam" id="PF00842">
    <property type="entry name" value="Ala_racemase_C"/>
    <property type="match status" value="1"/>
</dbReference>
<feature type="domain" description="Alanine racemase C-terminal" evidence="4">
    <location>
        <begin position="263"/>
        <end position="389"/>
    </location>
</feature>
<reference evidence="5" key="1">
    <citation type="journal article" date="2020" name="Nature">
        <title>Giant virus diversity and host interactions through global metagenomics.</title>
        <authorList>
            <person name="Schulz F."/>
            <person name="Roux S."/>
            <person name="Paez-Espino D."/>
            <person name="Jungbluth S."/>
            <person name="Walsh D.A."/>
            <person name="Denef V.J."/>
            <person name="McMahon K.D."/>
            <person name="Konstantinidis K.T."/>
            <person name="Eloe-Fadrosh E.A."/>
            <person name="Kyrpides N.C."/>
            <person name="Woyke T."/>
        </authorList>
    </citation>
    <scope>NUCLEOTIDE SEQUENCE</scope>
    <source>
        <strain evidence="5">GVMAG-M-3300023179-63</strain>
    </source>
</reference>
<dbReference type="SUPFAM" id="SSF51419">
    <property type="entry name" value="PLP-binding barrel"/>
    <property type="match status" value="1"/>
</dbReference>
<dbReference type="GO" id="GO:0009252">
    <property type="term" value="P:peptidoglycan biosynthetic process"/>
    <property type="evidence" value="ECO:0007669"/>
    <property type="project" value="TreeGrafter"/>
</dbReference>
<dbReference type="SUPFAM" id="SSF50621">
    <property type="entry name" value="Alanine racemase C-terminal domain-like"/>
    <property type="match status" value="1"/>
</dbReference>
<evidence type="ECO:0000259" key="4">
    <source>
        <dbReference type="SMART" id="SM01005"/>
    </source>
</evidence>
<sequence>MRTNKKSCKKTYKKKIYNKINYIPEIYKNITALINIDDIKHNIDFLRKISGTDIMPILKADAYGHGIIEMAKIMRKLKIKYIGVATLGEAIMLRKNGDKGRILAWLYNINGCEILESFKLNIDIAIYDETIITKFIGLIPNNKKINVTIFVDTGINRAGVPYNKAFDIFKLLINNPKINLEGMMSHLVCSNIKNSPIVNEQLRKFRELRKDLENIGIKPPLVHIANTSACINYDVSDFTLARCGSGICGISDNFTLNKKLKLPMTIKTQIIQIKDVNKGEGIGYNWEYITPCKMKISILPIGWADLIPQNTSLKLHVFINGIKRKVLGQISMDQIVIEADINDKINDEVYIFGNGVNCRQTIYDISKLSNSSPLEILSHIGYRVNRIYI</sequence>
<dbReference type="PRINTS" id="PR00992">
    <property type="entry name" value="ALARACEMASE"/>
</dbReference>
<dbReference type="Gene3D" id="2.40.37.10">
    <property type="entry name" value="Lyase, Ornithine Decarboxylase, Chain A, domain 1"/>
    <property type="match status" value="1"/>
</dbReference>
<organism evidence="5">
    <name type="scientific">viral metagenome</name>
    <dbReference type="NCBI Taxonomy" id="1070528"/>
    <lineage>
        <taxon>unclassified sequences</taxon>
        <taxon>metagenomes</taxon>
        <taxon>organismal metagenomes</taxon>
    </lineage>
</organism>
<comment type="cofactor">
    <cofactor evidence="1">
        <name>pyridoxal 5'-phosphate</name>
        <dbReference type="ChEBI" id="CHEBI:597326"/>
    </cofactor>
</comment>
<dbReference type="Gene3D" id="3.20.20.10">
    <property type="entry name" value="Alanine racemase"/>
    <property type="match status" value="1"/>
</dbReference>
<proteinExistence type="predicted"/>
<dbReference type="CDD" id="cd00430">
    <property type="entry name" value="PLPDE_III_AR"/>
    <property type="match status" value="1"/>
</dbReference>
<dbReference type="InterPro" id="IPR001608">
    <property type="entry name" value="Ala_racemase_N"/>
</dbReference>
<dbReference type="InterPro" id="IPR011079">
    <property type="entry name" value="Ala_racemase_C"/>
</dbReference>
<dbReference type="GO" id="GO:0030632">
    <property type="term" value="P:D-alanine biosynthetic process"/>
    <property type="evidence" value="ECO:0007669"/>
    <property type="project" value="TreeGrafter"/>
</dbReference>
<name>A0A6C0H3G8_9ZZZZ</name>
<keyword evidence="3" id="KW-0413">Isomerase</keyword>